<reference evidence="1" key="1">
    <citation type="submission" date="2021-08" db="EMBL/GenBank/DDBJ databases">
        <title>Hoeflea bacterium WL0058 sp. nov., isolated from the sediment.</title>
        <authorList>
            <person name="Wang L."/>
            <person name="Zhang D."/>
        </authorList>
    </citation>
    <scope>NUCLEOTIDE SEQUENCE</scope>
    <source>
        <strain evidence="1">WL0058</strain>
    </source>
</reference>
<dbReference type="RefSeq" id="WP_220229668.1">
    <property type="nucleotide sequence ID" value="NZ_JAICBX010000003.1"/>
</dbReference>
<dbReference type="AlphaFoldDB" id="A0AAE3D1K8"/>
<evidence type="ECO:0000313" key="1">
    <source>
        <dbReference type="EMBL" id="MBW8638949.1"/>
    </source>
</evidence>
<sequence length="79" mass="8499">MRSIETLADLKRSNVTIYGNCTGRHCGHGQPLPIDELIARFGADYVVINETRISAALRCQRCGHRGGMLTLSPPSSSGA</sequence>
<comment type="caution">
    <text evidence="1">The sequence shown here is derived from an EMBL/GenBank/DDBJ whole genome shotgun (WGS) entry which is preliminary data.</text>
</comment>
<accession>A0AAE3D1K8</accession>
<proteinExistence type="predicted"/>
<organism evidence="1 2">
    <name type="scientific">Flavimaribacter sediminis</name>
    <dbReference type="NCBI Taxonomy" id="2865987"/>
    <lineage>
        <taxon>Bacteria</taxon>
        <taxon>Pseudomonadati</taxon>
        <taxon>Pseudomonadota</taxon>
        <taxon>Alphaproteobacteria</taxon>
        <taxon>Hyphomicrobiales</taxon>
        <taxon>Rhizobiaceae</taxon>
        <taxon>Flavimaribacter</taxon>
    </lineage>
</organism>
<dbReference type="Proteomes" id="UP001196509">
    <property type="component" value="Unassembled WGS sequence"/>
</dbReference>
<evidence type="ECO:0000313" key="2">
    <source>
        <dbReference type="Proteomes" id="UP001196509"/>
    </source>
</evidence>
<keyword evidence="2" id="KW-1185">Reference proteome</keyword>
<protein>
    <submittedName>
        <fullName evidence="1">Uncharacterized protein</fullName>
    </submittedName>
</protein>
<gene>
    <name evidence="1" type="ORF">K1W69_17265</name>
</gene>
<dbReference type="EMBL" id="JAICBX010000003">
    <property type="protein sequence ID" value="MBW8638949.1"/>
    <property type="molecule type" value="Genomic_DNA"/>
</dbReference>
<name>A0AAE3D1K8_9HYPH</name>